<dbReference type="Gene3D" id="3.30.1150.10">
    <property type="match status" value="1"/>
</dbReference>
<proteinExistence type="predicted"/>
<dbReference type="AlphaFoldDB" id="A0A2S7WG24"/>
<keyword evidence="1" id="KW-0812">Transmembrane</keyword>
<organism evidence="2 3">
    <name type="scientific">Polaribacter gangjinensis</name>
    <dbReference type="NCBI Taxonomy" id="574710"/>
    <lineage>
        <taxon>Bacteria</taxon>
        <taxon>Pseudomonadati</taxon>
        <taxon>Bacteroidota</taxon>
        <taxon>Flavobacteriia</taxon>
        <taxon>Flavobacteriales</taxon>
        <taxon>Flavobacteriaceae</taxon>
    </lineage>
</organism>
<gene>
    <name evidence="2" type="ORF">BTO13_09390</name>
</gene>
<reference evidence="2 3" key="1">
    <citation type="submission" date="2016-12" db="EMBL/GenBank/DDBJ databases">
        <title>Trade-off between light-utilization and light-protection in marine flavobacteria.</title>
        <authorList>
            <person name="Kumagai Y."/>
            <person name="Yoshizawa S."/>
            <person name="Kogure K."/>
            <person name="Iwasaki W."/>
        </authorList>
    </citation>
    <scope>NUCLEOTIDE SEQUENCE [LARGE SCALE GENOMIC DNA]</scope>
    <source>
        <strain evidence="2 3">KCTC 22729</strain>
    </source>
</reference>
<name>A0A2S7WG24_9FLAO</name>
<keyword evidence="3" id="KW-1185">Reference proteome</keyword>
<evidence type="ECO:0000256" key="1">
    <source>
        <dbReference type="SAM" id="Phobius"/>
    </source>
</evidence>
<evidence type="ECO:0000313" key="3">
    <source>
        <dbReference type="Proteomes" id="UP000237608"/>
    </source>
</evidence>
<sequence length="243" mass="27434">MDIKKNPRAVIENYSKIFFQIGLVLTLVIINFMMEYKTYDSDSSSRLGIVTMKEEMKEDIPIVMQQELPPPPPTAPVVMEQIKVVEDDLKIEESIIESTETDEKTAVFKSNTEIVEVREREEIIEDIPFVLIEDVPVFPGCKGNNAELKKCFSDKVTAFFGKNFDPALTQELGLAPGKKKIYVVFKINNKGKVGTVNARAPHPLLEKEVTRIITSLPEMKPGRQRGMPVTVTYSLPISIMVEE</sequence>
<protein>
    <submittedName>
        <fullName evidence="2">Energy transducer TonB</fullName>
    </submittedName>
</protein>
<comment type="caution">
    <text evidence="2">The sequence shown here is derived from an EMBL/GenBank/DDBJ whole genome shotgun (WGS) entry which is preliminary data.</text>
</comment>
<feature type="transmembrane region" description="Helical" evidence="1">
    <location>
        <begin position="17"/>
        <end position="36"/>
    </location>
</feature>
<dbReference type="OrthoDB" id="1522859at2"/>
<dbReference type="Proteomes" id="UP000237608">
    <property type="component" value="Unassembled WGS sequence"/>
</dbReference>
<keyword evidence="1" id="KW-1133">Transmembrane helix</keyword>
<keyword evidence="1" id="KW-0472">Membrane</keyword>
<accession>A0A2S7WG24</accession>
<dbReference type="EMBL" id="MSCL01000001">
    <property type="protein sequence ID" value="PQJ76212.1"/>
    <property type="molecule type" value="Genomic_DNA"/>
</dbReference>
<evidence type="ECO:0000313" key="2">
    <source>
        <dbReference type="EMBL" id="PQJ76212.1"/>
    </source>
</evidence>